<feature type="compositionally biased region" description="Low complexity" evidence="11">
    <location>
        <begin position="218"/>
        <end position="233"/>
    </location>
</feature>
<gene>
    <name evidence="13" type="ORF">RRG08_038872</name>
</gene>
<dbReference type="EMBL" id="JAWDGP010005524">
    <property type="protein sequence ID" value="KAK3756383.1"/>
    <property type="molecule type" value="Genomic_DNA"/>
</dbReference>
<feature type="compositionally biased region" description="Low complexity" evidence="11">
    <location>
        <begin position="332"/>
        <end position="352"/>
    </location>
</feature>
<evidence type="ECO:0000256" key="8">
    <source>
        <dbReference type="ARBA" id="ARBA00023163"/>
    </source>
</evidence>
<evidence type="ECO:0000256" key="5">
    <source>
        <dbReference type="ARBA" id="ARBA00022833"/>
    </source>
</evidence>
<organism evidence="13 14">
    <name type="scientific">Elysia crispata</name>
    <name type="common">lettuce slug</name>
    <dbReference type="NCBI Taxonomy" id="231223"/>
    <lineage>
        <taxon>Eukaryota</taxon>
        <taxon>Metazoa</taxon>
        <taxon>Spiralia</taxon>
        <taxon>Lophotrochozoa</taxon>
        <taxon>Mollusca</taxon>
        <taxon>Gastropoda</taxon>
        <taxon>Heterobranchia</taxon>
        <taxon>Euthyneura</taxon>
        <taxon>Panpulmonata</taxon>
        <taxon>Sacoglossa</taxon>
        <taxon>Placobranchoidea</taxon>
        <taxon>Plakobranchidae</taxon>
        <taxon>Elysia</taxon>
    </lineage>
</organism>
<dbReference type="AlphaFoldDB" id="A0AAE0YSH0"/>
<evidence type="ECO:0000256" key="7">
    <source>
        <dbReference type="ARBA" id="ARBA00023125"/>
    </source>
</evidence>
<dbReference type="FunFam" id="3.30.160.60:FF:000148">
    <property type="entry name" value="zinc finger protein Gfi-1"/>
    <property type="match status" value="1"/>
</dbReference>
<comment type="subcellular location">
    <subcellularLocation>
        <location evidence="1">Nucleus</location>
    </subcellularLocation>
</comment>
<keyword evidence="5" id="KW-0862">Zinc</keyword>
<protein>
    <recommendedName>
        <fullName evidence="12">C2H2-type domain-containing protein</fullName>
    </recommendedName>
</protein>
<keyword evidence="7" id="KW-0238">DNA-binding</keyword>
<evidence type="ECO:0000256" key="6">
    <source>
        <dbReference type="ARBA" id="ARBA00023015"/>
    </source>
</evidence>
<keyword evidence="14" id="KW-1185">Reference proteome</keyword>
<keyword evidence="8" id="KW-0804">Transcription</keyword>
<dbReference type="InterPro" id="IPR036236">
    <property type="entry name" value="Znf_C2H2_sf"/>
</dbReference>
<feature type="compositionally biased region" description="Polar residues" evidence="11">
    <location>
        <begin position="523"/>
        <end position="535"/>
    </location>
</feature>
<evidence type="ECO:0000313" key="13">
    <source>
        <dbReference type="EMBL" id="KAK3756383.1"/>
    </source>
</evidence>
<keyword evidence="9" id="KW-0539">Nucleus</keyword>
<keyword evidence="2" id="KW-0479">Metal-binding</keyword>
<evidence type="ECO:0000256" key="3">
    <source>
        <dbReference type="ARBA" id="ARBA00022737"/>
    </source>
</evidence>
<reference evidence="13" key="1">
    <citation type="journal article" date="2023" name="G3 (Bethesda)">
        <title>A reference genome for the long-term kleptoplast-retaining sea slug Elysia crispata morphotype clarki.</title>
        <authorList>
            <person name="Eastman K.E."/>
            <person name="Pendleton A.L."/>
            <person name="Shaikh M.A."/>
            <person name="Suttiyut T."/>
            <person name="Ogas R."/>
            <person name="Tomko P."/>
            <person name="Gavelis G."/>
            <person name="Widhalm J.R."/>
            <person name="Wisecaver J.H."/>
        </authorList>
    </citation>
    <scope>NUCLEOTIDE SEQUENCE</scope>
    <source>
        <strain evidence="13">ECLA1</strain>
    </source>
</reference>
<evidence type="ECO:0000256" key="9">
    <source>
        <dbReference type="ARBA" id="ARBA00023242"/>
    </source>
</evidence>
<dbReference type="PROSITE" id="PS50157">
    <property type="entry name" value="ZINC_FINGER_C2H2_2"/>
    <property type="match status" value="4"/>
</dbReference>
<dbReference type="GO" id="GO:0008270">
    <property type="term" value="F:zinc ion binding"/>
    <property type="evidence" value="ECO:0007669"/>
    <property type="project" value="UniProtKB-KW"/>
</dbReference>
<proteinExistence type="predicted"/>
<feature type="region of interest" description="Disordered" evidence="11">
    <location>
        <begin position="206"/>
        <end position="236"/>
    </location>
</feature>
<keyword evidence="6" id="KW-0805">Transcription regulation</keyword>
<dbReference type="PANTHER" id="PTHR16515">
    <property type="entry name" value="PR DOMAIN ZINC FINGER PROTEIN"/>
    <property type="match status" value="1"/>
</dbReference>
<feature type="domain" description="C2H2-type" evidence="12">
    <location>
        <begin position="592"/>
        <end position="619"/>
    </location>
</feature>
<dbReference type="FunFam" id="3.30.160.60:FF:000432">
    <property type="entry name" value="zinc finger protein Gfi-1b isoform X1"/>
    <property type="match status" value="1"/>
</dbReference>
<dbReference type="SMART" id="SM00355">
    <property type="entry name" value="ZnF_C2H2"/>
    <property type="match status" value="4"/>
</dbReference>
<dbReference type="PROSITE" id="PS00028">
    <property type="entry name" value="ZINC_FINGER_C2H2_1"/>
    <property type="match status" value="4"/>
</dbReference>
<feature type="domain" description="C2H2-type" evidence="12">
    <location>
        <begin position="620"/>
        <end position="647"/>
    </location>
</feature>
<feature type="domain" description="C2H2-type" evidence="12">
    <location>
        <begin position="564"/>
        <end position="591"/>
    </location>
</feature>
<dbReference type="FunFam" id="3.30.160.60:FF:000245">
    <property type="entry name" value="zinc finger protein Gfi-1"/>
    <property type="match status" value="1"/>
</dbReference>
<evidence type="ECO:0000256" key="2">
    <source>
        <dbReference type="ARBA" id="ARBA00022723"/>
    </source>
</evidence>
<dbReference type="GO" id="GO:0003677">
    <property type="term" value="F:DNA binding"/>
    <property type="evidence" value="ECO:0007669"/>
    <property type="project" value="UniProtKB-KW"/>
</dbReference>
<feature type="region of interest" description="Disordered" evidence="11">
    <location>
        <begin position="127"/>
        <end position="193"/>
    </location>
</feature>
<dbReference type="GO" id="GO:0005634">
    <property type="term" value="C:nucleus"/>
    <property type="evidence" value="ECO:0007669"/>
    <property type="project" value="UniProtKB-SubCell"/>
</dbReference>
<evidence type="ECO:0000256" key="11">
    <source>
        <dbReference type="SAM" id="MobiDB-lite"/>
    </source>
</evidence>
<feature type="region of interest" description="Disordered" evidence="11">
    <location>
        <begin position="511"/>
        <end position="535"/>
    </location>
</feature>
<dbReference type="GO" id="GO:0010468">
    <property type="term" value="P:regulation of gene expression"/>
    <property type="evidence" value="ECO:0007669"/>
    <property type="project" value="TreeGrafter"/>
</dbReference>
<comment type="caution">
    <text evidence="13">The sequence shown here is derived from an EMBL/GenBank/DDBJ whole genome shotgun (WGS) entry which is preliminary data.</text>
</comment>
<dbReference type="Pfam" id="PF00096">
    <property type="entry name" value="zf-C2H2"/>
    <property type="match status" value="3"/>
</dbReference>
<evidence type="ECO:0000313" key="14">
    <source>
        <dbReference type="Proteomes" id="UP001283361"/>
    </source>
</evidence>
<evidence type="ECO:0000259" key="12">
    <source>
        <dbReference type="PROSITE" id="PS50157"/>
    </source>
</evidence>
<dbReference type="Gene3D" id="3.30.160.60">
    <property type="entry name" value="Classic Zinc Finger"/>
    <property type="match status" value="4"/>
</dbReference>
<feature type="compositionally biased region" description="Low complexity" evidence="11">
    <location>
        <begin position="168"/>
        <end position="184"/>
    </location>
</feature>
<dbReference type="PANTHER" id="PTHR16515:SF49">
    <property type="entry name" value="GASTRULA ZINC FINGER PROTEIN XLCGF49.1-LIKE-RELATED"/>
    <property type="match status" value="1"/>
</dbReference>
<dbReference type="FunFam" id="3.30.160.60:FF:000208">
    <property type="entry name" value="zinc finger protein Gfi-1b"/>
    <property type="match status" value="1"/>
</dbReference>
<dbReference type="InterPro" id="IPR013087">
    <property type="entry name" value="Znf_C2H2_type"/>
</dbReference>
<name>A0AAE0YSH0_9GAST</name>
<evidence type="ECO:0000256" key="10">
    <source>
        <dbReference type="PROSITE-ProRule" id="PRU00042"/>
    </source>
</evidence>
<dbReference type="InterPro" id="IPR050331">
    <property type="entry name" value="Zinc_finger"/>
</dbReference>
<evidence type="ECO:0000256" key="1">
    <source>
        <dbReference type="ARBA" id="ARBA00004123"/>
    </source>
</evidence>
<feature type="region of interest" description="Disordered" evidence="11">
    <location>
        <begin position="332"/>
        <end position="355"/>
    </location>
</feature>
<feature type="domain" description="C2H2-type" evidence="12">
    <location>
        <begin position="648"/>
        <end position="673"/>
    </location>
</feature>
<feature type="region of interest" description="Disordered" evidence="11">
    <location>
        <begin position="56"/>
        <end position="77"/>
    </location>
</feature>
<accession>A0AAE0YSH0</accession>
<feature type="region of interest" description="Disordered" evidence="11">
    <location>
        <begin position="422"/>
        <end position="442"/>
    </location>
</feature>
<feature type="compositionally biased region" description="Low complexity" evidence="11">
    <location>
        <begin position="422"/>
        <end position="438"/>
    </location>
</feature>
<feature type="compositionally biased region" description="Low complexity" evidence="11">
    <location>
        <begin position="513"/>
        <end position="522"/>
    </location>
</feature>
<keyword evidence="3" id="KW-0677">Repeat</keyword>
<dbReference type="Proteomes" id="UP001283361">
    <property type="component" value="Unassembled WGS sequence"/>
</dbReference>
<dbReference type="SUPFAM" id="SSF57667">
    <property type="entry name" value="beta-beta-alpha zinc fingers"/>
    <property type="match status" value="2"/>
</dbReference>
<keyword evidence="4 10" id="KW-0863">Zinc-finger</keyword>
<feature type="compositionally biased region" description="Basic and acidic residues" evidence="11">
    <location>
        <begin position="56"/>
        <end position="75"/>
    </location>
</feature>
<evidence type="ECO:0000256" key="4">
    <source>
        <dbReference type="ARBA" id="ARBA00022771"/>
    </source>
</evidence>
<sequence length="673" mass="73100">MAPRVPPPFSSNPNGYISLHDVGRPTFALNDKGSSWHAPPLGAGLMTASLDQVIPKEKHTEKNSKQRDTDRRADTLDTPTWGVQSVELKPPDSSAEWVDLTPLLSKTTYSLDIALSDVMPRSFMVKQQQQQLQPAPVAAHRRYRPWEDDVTSVNHTKPEVTPGHEASQQQQQQQQHEPIEQQQHSVGGLSLSENDSHITWPSDVIKRLTPPMEGDGNPPTSGSSSAAWSPGSPLKQPPHLREVLGDFLSWLTLDHDVTSAQAYQHPFAMLKANYLFPHLIHSLPFYLNGAERKEDFLPCQCQRCLTSRLACPPRLPVPHFYDLPPTLCSPLMTPPSSSSSSSGSPGNSKSGLNCPPTSIGGSAKVGASGSPFSSTSSSTFLSHFLSSPAACSISTSIPGSSSSFPSPPSPFASVCPSAPATSSTSSFRTPFSPSSSTTEDQTRVVMSLPIPPSSGYPVTAHPVERRLPVLKLPAPRPTCEQLMTSPSPSHVAGDFGALALRSAVDLRTNISHSGDNSNGSNDTICSNSSSTDTPSNILNNNNNLPLNLSASATRTGDSHKERSFQCQQCGKSFKRSSTLSTHLLIHSDTRPYPCPYCGKRFHQKSDMKKHTYIHTGEKPHKCTICGKAFSQSSNLITHSRKHTGYKPFSCIKCGKAFQRKVDLRRHVELANHY</sequence>